<dbReference type="STRING" id="35622.SAMN04489764_4975"/>
<evidence type="ECO:0000313" key="4">
    <source>
        <dbReference type="Proteomes" id="UP000217103"/>
    </source>
</evidence>
<dbReference type="EMBL" id="FNKK01000002">
    <property type="protein sequence ID" value="SDR30575.1"/>
    <property type="molecule type" value="Genomic_DNA"/>
</dbReference>
<dbReference type="OrthoDB" id="3730669at2"/>
<keyword evidence="1" id="KW-0472">Membrane</keyword>
<dbReference type="InterPro" id="IPR005182">
    <property type="entry name" value="YdbS-like_PH"/>
</dbReference>
<dbReference type="Proteomes" id="UP000217103">
    <property type="component" value="Unassembled WGS sequence"/>
</dbReference>
<feature type="transmembrane region" description="Helical" evidence="1">
    <location>
        <begin position="20"/>
        <end position="42"/>
    </location>
</feature>
<feature type="transmembrane region" description="Helical" evidence="1">
    <location>
        <begin position="54"/>
        <end position="75"/>
    </location>
</feature>
<dbReference type="PANTHER" id="PTHR34473">
    <property type="entry name" value="UPF0699 TRANSMEMBRANE PROTEIN YDBS"/>
    <property type="match status" value="1"/>
</dbReference>
<organism evidence="3 4">
    <name type="scientific">Thermostaphylospora chromogena</name>
    <dbReference type="NCBI Taxonomy" id="35622"/>
    <lineage>
        <taxon>Bacteria</taxon>
        <taxon>Bacillati</taxon>
        <taxon>Actinomycetota</taxon>
        <taxon>Actinomycetes</taxon>
        <taxon>Streptosporangiales</taxon>
        <taxon>Thermomonosporaceae</taxon>
        <taxon>Thermostaphylospora</taxon>
    </lineage>
</organism>
<dbReference type="RefSeq" id="WP_093262425.1">
    <property type="nucleotide sequence ID" value="NZ_FNKK01000002.1"/>
</dbReference>
<feature type="domain" description="YdbS-like PH" evidence="2">
    <location>
        <begin position="82"/>
        <end position="157"/>
    </location>
</feature>
<gene>
    <name evidence="3" type="ORF">SAMN04489764_4975</name>
</gene>
<evidence type="ECO:0000259" key="2">
    <source>
        <dbReference type="Pfam" id="PF03703"/>
    </source>
</evidence>
<evidence type="ECO:0000256" key="1">
    <source>
        <dbReference type="SAM" id="Phobius"/>
    </source>
</evidence>
<name>A0A1H1HYN5_9ACTN</name>
<evidence type="ECO:0000313" key="3">
    <source>
        <dbReference type="EMBL" id="SDR30575.1"/>
    </source>
</evidence>
<proteinExistence type="predicted"/>
<dbReference type="Pfam" id="PF03703">
    <property type="entry name" value="bPH_2"/>
    <property type="match status" value="1"/>
</dbReference>
<sequence>MTVALRAPANRVSRRAIAMWLFESLIGLILIVGVTAIVAAQIDGKGWSWVPDWLAANVWRLPVAVGLILAPLTLIEPFWRYAVHRWELTGDVIYARSGWINREWVFVPVSRVQTVDKQQGWLERLLGLATVEIRTASYAGSSSIKGLDYDVAARLAEDVARRAEELRDDAT</sequence>
<protein>
    <recommendedName>
        <fullName evidence="2">YdbS-like PH domain-containing protein</fullName>
    </recommendedName>
</protein>
<dbReference type="PANTHER" id="PTHR34473:SF3">
    <property type="entry name" value="TRANSMEMBRANE PROTEIN-RELATED"/>
    <property type="match status" value="1"/>
</dbReference>
<accession>A0A1H1HYN5</accession>
<keyword evidence="1" id="KW-0812">Transmembrane</keyword>
<dbReference type="AlphaFoldDB" id="A0A1H1HYN5"/>
<reference evidence="3 4" key="1">
    <citation type="submission" date="2016-10" db="EMBL/GenBank/DDBJ databases">
        <authorList>
            <person name="de Groot N.N."/>
        </authorList>
    </citation>
    <scope>NUCLEOTIDE SEQUENCE [LARGE SCALE GENOMIC DNA]</scope>
    <source>
        <strain evidence="3 4">DSM 43794</strain>
    </source>
</reference>
<keyword evidence="4" id="KW-1185">Reference proteome</keyword>
<keyword evidence="1" id="KW-1133">Transmembrane helix</keyword>